<evidence type="ECO:0000313" key="2">
    <source>
        <dbReference type="Proteomes" id="UP000199515"/>
    </source>
</evidence>
<dbReference type="SUPFAM" id="SSF82607">
    <property type="entry name" value="YbaB-like"/>
    <property type="match status" value="1"/>
</dbReference>
<dbReference type="Pfam" id="PF02575">
    <property type="entry name" value="YbaB_DNA_bd"/>
    <property type="match status" value="1"/>
</dbReference>
<dbReference type="InterPro" id="IPR004401">
    <property type="entry name" value="YbaB/EbfC"/>
</dbReference>
<dbReference type="STRING" id="589385.SAMN05421504_101505"/>
<dbReference type="OrthoDB" id="4762213at2"/>
<dbReference type="Gene3D" id="3.30.1310.10">
    <property type="entry name" value="Nucleoid-associated protein YbaB-like domain"/>
    <property type="match status" value="1"/>
</dbReference>
<reference evidence="1 2" key="1">
    <citation type="submission" date="2016-10" db="EMBL/GenBank/DDBJ databases">
        <authorList>
            <person name="de Groot N.N."/>
        </authorList>
    </citation>
    <scope>NUCLEOTIDE SEQUENCE [LARGE SCALE GENOMIC DNA]</scope>
    <source>
        <strain evidence="1 2">CPCC 202699</strain>
    </source>
</reference>
<dbReference type="RefSeq" id="WP_091286028.1">
    <property type="nucleotide sequence ID" value="NZ_FNON01000001.1"/>
</dbReference>
<name>A0A1H2TCB0_9PSEU</name>
<proteinExistence type="predicted"/>
<dbReference type="GO" id="GO:0003677">
    <property type="term" value="F:DNA binding"/>
    <property type="evidence" value="ECO:0007669"/>
    <property type="project" value="UniProtKB-KW"/>
</dbReference>
<dbReference type="InterPro" id="IPR036894">
    <property type="entry name" value="YbaB-like_sf"/>
</dbReference>
<accession>A0A1H2TCB0</accession>
<gene>
    <name evidence="1" type="ORF">SAMN05421504_101505</name>
</gene>
<sequence length="130" mass="13919">MTAAQWLADYDETLARAAASARMASDRLRQVGGSAISPRGEVQVLVGASGALEDLRLTPAARTLEADQLARLILATAQQAQRAVGTQVVEIMTGYLGDGPALEFVKDHLPAEARPARDDDYFTNPPEITR</sequence>
<keyword evidence="1" id="KW-0238">DNA-binding</keyword>
<keyword evidence="2" id="KW-1185">Reference proteome</keyword>
<dbReference type="Proteomes" id="UP000199515">
    <property type="component" value="Unassembled WGS sequence"/>
</dbReference>
<dbReference type="EMBL" id="FNON01000001">
    <property type="protein sequence ID" value="SDW40904.1"/>
    <property type="molecule type" value="Genomic_DNA"/>
</dbReference>
<protein>
    <submittedName>
        <fullName evidence="1">YbaB/EbfC DNA-binding family protein</fullName>
    </submittedName>
</protein>
<evidence type="ECO:0000313" key="1">
    <source>
        <dbReference type="EMBL" id="SDW40904.1"/>
    </source>
</evidence>
<organism evidence="1 2">
    <name type="scientific">Amycolatopsis xylanica</name>
    <dbReference type="NCBI Taxonomy" id="589385"/>
    <lineage>
        <taxon>Bacteria</taxon>
        <taxon>Bacillati</taxon>
        <taxon>Actinomycetota</taxon>
        <taxon>Actinomycetes</taxon>
        <taxon>Pseudonocardiales</taxon>
        <taxon>Pseudonocardiaceae</taxon>
        <taxon>Amycolatopsis</taxon>
    </lineage>
</organism>
<dbReference type="AlphaFoldDB" id="A0A1H2TCB0"/>